<dbReference type="InterPro" id="IPR036259">
    <property type="entry name" value="MFS_trans_sf"/>
</dbReference>
<keyword evidence="6 7" id="KW-0472">Membrane</keyword>
<organism evidence="9 10">
    <name type="scientific">Frateuria aurantia (strain ATCC 33424 / DSM 6220 / KCTC 2777 / LMG 1558 / NBRC 3245 / NCIMB 13370)</name>
    <name type="common">Acetobacter aurantius</name>
    <dbReference type="NCBI Taxonomy" id="767434"/>
    <lineage>
        <taxon>Bacteria</taxon>
        <taxon>Pseudomonadati</taxon>
        <taxon>Pseudomonadota</taxon>
        <taxon>Gammaproteobacteria</taxon>
        <taxon>Lysobacterales</taxon>
        <taxon>Rhodanobacteraceae</taxon>
        <taxon>Frateuria</taxon>
    </lineage>
</organism>
<dbReference type="GO" id="GO:0022857">
    <property type="term" value="F:transmembrane transporter activity"/>
    <property type="evidence" value="ECO:0007669"/>
    <property type="project" value="InterPro"/>
</dbReference>
<accession>H8KYH8</accession>
<feature type="transmembrane region" description="Helical" evidence="7">
    <location>
        <begin position="263"/>
        <end position="286"/>
    </location>
</feature>
<dbReference type="Proteomes" id="UP000005234">
    <property type="component" value="Chromosome"/>
</dbReference>
<keyword evidence="2" id="KW-0813">Transport</keyword>
<dbReference type="PROSITE" id="PS50850">
    <property type="entry name" value="MFS"/>
    <property type="match status" value="1"/>
</dbReference>
<evidence type="ECO:0000313" key="9">
    <source>
        <dbReference type="EMBL" id="AFC86978.1"/>
    </source>
</evidence>
<keyword evidence="3" id="KW-1003">Cell membrane</keyword>
<dbReference type="Pfam" id="PF07690">
    <property type="entry name" value="MFS_1"/>
    <property type="match status" value="1"/>
</dbReference>
<feature type="transmembrane region" description="Helical" evidence="7">
    <location>
        <begin position="298"/>
        <end position="318"/>
    </location>
</feature>
<dbReference type="OrthoDB" id="9812221at2"/>
<evidence type="ECO:0000256" key="7">
    <source>
        <dbReference type="SAM" id="Phobius"/>
    </source>
</evidence>
<evidence type="ECO:0000259" key="8">
    <source>
        <dbReference type="PROSITE" id="PS50850"/>
    </source>
</evidence>
<proteinExistence type="predicted"/>
<feature type="transmembrane region" description="Helical" evidence="7">
    <location>
        <begin position="80"/>
        <end position="99"/>
    </location>
</feature>
<feature type="transmembrane region" description="Helical" evidence="7">
    <location>
        <begin position="50"/>
        <end position="68"/>
    </location>
</feature>
<dbReference type="FunFam" id="1.20.1720.10:FF:000004">
    <property type="entry name" value="EmrB/QacA family drug resistance transporter"/>
    <property type="match status" value="1"/>
</dbReference>
<dbReference type="Gene3D" id="1.20.1250.20">
    <property type="entry name" value="MFS general substrate transporter like domains"/>
    <property type="match status" value="1"/>
</dbReference>
<sequence length="519" mass="55477">MAVAPAGGFRRSLLAMSGLALVLMLSALDQTVVGTALPRIAEELHGFDRYTWVATSYLLASVISLPIAGRLGDHHGRKPFVLAATIIFVLASLGCGAAATMDQLIVARGCQGIGGGMLIGTAFACIPELFPDTRQRLRWQMLLSMAFSIVNATGPMLGGMLTQDVSWRWVFYINLPLGLLALILVYRHLPWLRPMSGSQTRFDWRGAAWLAVLLGAGQAAVQWHAHPVWPALAAGLALVRLLREQPRTRHPLLPPVMFADPGLRGLFGLSLLAGAIMFSLLFYLPLLFQAGYGYSPRTAGWLITPLVLCITLGAIFNGRIVARLEDPRRLPLTGFVLLMLACVGIAVSGRGAGPGLLLSLTFAAGLGLGLILMNLTLFTQARAHREHLGIATAVCQGLRLVGGMLGAALAERVVNGVYPQALARQLAAMHLPTMASAWSSPGSVLRMPMRAGVAAPEPMPWIQAWQAARHSLIQSVDVVCLLLGLLALAALIWLMRLPRISLQPPLSSSGQPAEISSPD</sequence>
<dbReference type="AlphaFoldDB" id="H8KYH8"/>
<dbReference type="KEGG" id="fau:Fraau_2635"/>
<feature type="transmembrane region" description="Helical" evidence="7">
    <location>
        <begin position="476"/>
        <end position="495"/>
    </location>
</feature>
<dbReference type="GO" id="GO:0005886">
    <property type="term" value="C:plasma membrane"/>
    <property type="evidence" value="ECO:0007669"/>
    <property type="project" value="UniProtKB-SubCell"/>
</dbReference>
<feature type="transmembrane region" description="Helical" evidence="7">
    <location>
        <begin position="105"/>
        <end position="130"/>
    </location>
</feature>
<evidence type="ECO:0000256" key="4">
    <source>
        <dbReference type="ARBA" id="ARBA00022692"/>
    </source>
</evidence>
<evidence type="ECO:0000256" key="6">
    <source>
        <dbReference type="ARBA" id="ARBA00023136"/>
    </source>
</evidence>
<dbReference type="eggNOG" id="COG2814">
    <property type="taxonomic scope" value="Bacteria"/>
</dbReference>
<gene>
    <name evidence="9" type="ordered locus">Fraau_2635</name>
</gene>
<feature type="transmembrane region" description="Helical" evidence="7">
    <location>
        <begin position="355"/>
        <end position="378"/>
    </location>
</feature>
<evidence type="ECO:0000256" key="2">
    <source>
        <dbReference type="ARBA" id="ARBA00022448"/>
    </source>
</evidence>
<evidence type="ECO:0000256" key="5">
    <source>
        <dbReference type="ARBA" id="ARBA00022989"/>
    </source>
</evidence>
<keyword evidence="5 7" id="KW-1133">Transmembrane helix</keyword>
<reference evidence="9" key="1">
    <citation type="submission" date="2012-02" db="EMBL/GenBank/DDBJ databases">
        <title>The complete genome of Frateuria aurantia DSM 6220.</title>
        <authorList>
            <consortium name="US DOE Joint Genome Institute (JGI-PGF)"/>
            <person name="Lucas S."/>
            <person name="Copeland A."/>
            <person name="Lapidus A."/>
            <person name="Glavina del Rio T."/>
            <person name="Dalin E."/>
            <person name="Tice H."/>
            <person name="Bruce D."/>
            <person name="Goodwin L."/>
            <person name="Pitluck S."/>
            <person name="Peters L."/>
            <person name="Ovchinnikova G."/>
            <person name="Teshima H."/>
            <person name="Kyrpides N."/>
            <person name="Mavromatis K."/>
            <person name="Ivanova N."/>
            <person name="Brettin T."/>
            <person name="Detter J.C."/>
            <person name="Han C."/>
            <person name="Larimer F."/>
            <person name="Land M."/>
            <person name="Hauser L."/>
            <person name="Markowitz V."/>
            <person name="Cheng J.-F."/>
            <person name="Hugenholtz P."/>
            <person name="Woyke T."/>
            <person name="Wu D."/>
            <person name="Brambilla E."/>
            <person name="Klenk H.-P."/>
            <person name="Eisen J.A."/>
        </authorList>
    </citation>
    <scope>NUCLEOTIDE SEQUENCE</scope>
    <source>
        <strain evidence="9">DSM 6220</strain>
    </source>
</reference>
<feature type="transmembrane region" description="Helical" evidence="7">
    <location>
        <begin position="142"/>
        <end position="163"/>
    </location>
</feature>
<dbReference type="EMBL" id="CP003350">
    <property type="protein sequence ID" value="AFC86978.1"/>
    <property type="molecule type" value="Genomic_DNA"/>
</dbReference>
<protein>
    <submittedName>
        <fullName evidence="9">Arabinose efflux permease family protein</fullName>
    </submittedName>
</protein>
<dbReference type="HOGENOM" id="CLU_000960_2_5_6"/>
<keyword evidence="4 7" id="KW-0812">Transmembrane</keyword>
<evidence type="ECO:0000256" key="3">
    <source>
        <dbReference type="ARBA" id="ARBA00022475"/>
    </source>
</evidence>
<feature type="transmembrane region" description="Helical" evidence="7">
    <location>
        <begin position="330"/>
        <end position="349"/>
    </location>
</feature>
<keyword evidence="10" id="KW-1185">Reference proteome</keyword>
<dbReference type="PANTHER" id="PTHR23501:SF191">
    <property type="entry name" value="VACUOLAR BASIC AMINO ACID TRANSPORTER 4"/>
    <property type="match status" value="1"/>
</dbReference>
<comment type="subcellular location">
    <subcellularLocation>
        <location evidence="1">Cell membrane</location>
        <topology evidence="1">Multi-pass membrane protein</topology>
    </subcellularLocation>
</comment>
<dbReference type="SUPFAM" id="SSF103473">
    <property type="entry name" value="MFS general substrate transporter"/>
    <property type="match status" value="1"/>
</dbReference>
<dbReference type="InterPro" id="IPR020846">
    <property type="entry name" value="MFS_dom"/>
</dbReference>
<feature type="domain" description="Major facilitator superfamily (MFS) profile" evidence="8">
    <location>
        <begin position="15"/>
        <end position="501"/>
    </location>
</feature>
<name>H8KYH8_FRAAD</name>
<dbReference type="STRING" id="767434.Fraau_2635"/>
<dbReference type="PANTHER" id="PTHR23501">
    <property type="entry name" value="MAJOR FACILITATOR SUPERFAMILY"/>
    <property type="match status" value="1"/>
</dbReference>
<feature type="transmembrane region" description="Helical" evidence="7">
    <location>
        <begin position="169"/>
        <end position="190"/>
    </location>
</feature>
<evidence type="ECO:0000256" key="1">
    <source>
        <dbReference type="ARBA" id="ARBA00004651"/>
    </source>
</evidence>
<dbReference type="InterPro" id="IPR011701">
    <property type="entry name" value="MFS"/>
</dbReference>
<evidence type="ECO:0000313" key="10">
    <source>
        <dbReference type="Proteomes" id="UP000005234"/>
    </source>
</evidence>